<dbReference type="EMBL" id="AGUD01000216">
    <property type="protein sequence ID" value="EHN10531.1"/>
    <property type="molecule type" value="Genomic_DNA"/>
</dbReference>
<dbReference type="RefSeq" id="WP_007575905.1">
    <property type="nucleotide sequence ID" value="NZ_AGUD01000216.1"/>
</dbReference>
<keyword evidence="3" id="KW-1185">Reference proteome</keyword>
<name>H0E736_9ACTN</name>
<dbReference type="Proteomes" id="UP000005143">
    <property type="component" value="Unassembled WGS sequence"/>
</dbReference>
<proteinExistence type="predicted"/>
<reference evidence="2 3" key="1">
    <citation type="journal article" date="2013" name="Biodegradation">
        <title>Quantitative proteomic analysis of ibuprofen-degrading Patulibacter sp. strain I11.</title>
        <authorList>
            <person name="Almeida B."/>
            <person name="Kjeldal H."/>
            <person name="Lolas I."/>
            <person name="Knudsen A.D."/>
            <person name="Carvalho G."/>
            <person name="Nielsen K.L."/>
            <person name="Barreto Crespo M.T."/>
            <person name="Stensballe A."/>
            <person name="Nielsen J.L."/>
        </authorList>
    </citation>
    <scope>NUCLEOTIDE SEQUENCE [LARGE SCALE GENOMIC DNA]</scope>
    <source>
        <strain evidence="2 3">I11</strain>
    </source>
</reference>
<dbReference type="OrthoDB" id="3697260at2"/>
<feature type="compositionally biased region" description="Low complexity" evidence="1">
    <location>
        <begin position="54"/>
        <end position="68"/>
    </location>
</feature>
<evidence type="ECO:0008006" key="4">
    <source>
        <dbReference type="Google" id="ProtNLM"/>
    </source>
</evidence>
<protein>
    <recommendedName>
        <fullName evidence="4">Zinc-ribbon domain-containing protein</fullName>
    </recommendedName>
</protein>
<sequence length="68" mass="7649">MFDRDLNVCPRCGERVTAFAAGCSYCGATLDQQRFRRQVSTADRVRGWARRATARPGRSASSARRPRD</sequence>
<evidence type="ECO:0000313" key="2">
    <source>
        <dbReference type="EMBL" id="EHN10531.1"/>
    </source>
</evidence>
<gene>
    <name evidence="2" type="ORF">PAI11_26380</name>
</gene>
<evidence type="ECO:0000256" key="1">
    <source>
        <dbReference type="SAM" id="MobiDB-lite"/>
    </source>
</evidence>
<dbReference type="AlphaFoldDB" id="H0E736"/>
<organism evidence="2 3">
    <name type="scientific">Patulibacter medicamentivorans</name>
    <dbReference type="NCBI Taxonomy" id="1097667"/>
    <lineage>
        <taxon>Bacteria</taxon>
        <taxon>Bacillati</taxon>
        <taxon>Actinomycetota</taxon>
        <taxon>Thermoleophilia</taxon>
        <taxon>Solirubrobacterales</taxon>
        <taxon>Patulibacteraceae</taxon>
        <taxon>Patulibacter</taxon>
    </lineage>
</organism>
<comment type="caution">
    <text evidence="2">The sequence shown here is derived from an EMBL/GenBank/DDBJ whole genome shotgun (WGS) entry which is preliminary data.</text>
</comment>
<evidence type="ECO:0000313" key="3">
    <source>
        <dbReference type="Proteomes" id="UP000005143"/>
    </source>
</evidence>
<feature type="region of interest" description="Disordered" evidence="1">
    <location>
        <begin position="47"/>
        <end position="68"/>
    </location>
</feature>
<accession>H0E736</accession>